<organism evidence="2 3">
    <name type="scientific">Sphingobacterium faecale</name>
    <dbReference type="NCBI Taxonomy" id="2803775"/>
    <lineage>
        <taxon>Bacteria</taxon>
        <taxon>Pseudomonadati</taxon>
        <taxon>Bacteroidota</taxon>
        <taxon>Sphingobacteriia</taxon>
        <taxon>Sphingobacteriales</taxon>
        <taxon>Sphingobacteriaceae</taxon>
        <taxon>Sphingobacterium</taxon>
    </lineage>
</organism>
<sequence>MEQKVFKEIRFLKIYAIVTTLAFVALFGFSFTKPEKDDVTVFKEISAQRINIVSPQGKLRMVLSNAELQTPGKMDGVQLTDRERQQGIIFFNKDEDEVGGLVFDNGGLVLSVDKWKRDQIMQLQYFEGENEAAKYGLQFWDQGGDLGFIKRIAIRDSLTKLNYDDNKIEEILTSMNGRLLMPQRMFVGKSTKDEIGLFIKDKLGNNRIRIYVDKDGRARFQAYDRDGKSIPFNHLY</sequence>
<keyword evidence="1" id="KW-0812">Transmembrane</keyword>
<dbReference type="Proteomes" id="UP000625283">
    <property type="component" value="Unassembled WGS sequence"/>
</dbReference>
<evidence type="ECO:0008006" key="4">
    <source>
        <dbReference type="Google" id="ProtNLM"/>
    </source>
</evidence>
<evidence type="ECO:0000313" key="2">
    <source>
        <dbReference type="EMBL" id="MBL1409951.1"/>
    </source>
</evidence>
<dbReference type="EMBL" id="JAERTY010000008">
    <property type="protein sequence ID" value="MBL1409951.1"/>
    <property type="molecule type" value="Genomic_DNA"/>
</dbReference>
<proteinExistence type="predicted"/>
<keyword evidence="3" id="KW-1185">Reference proteome</keyword>
<reference evidence="2 3" key="1">
    <citation type="submission" date="2021-01" db="EMBL/GenBank/DDBJ databases">
        <title>C459-1 draft genome sequence.</title>
        <authorList>
            <person name="Zhang X.-F."/>
        </authorList>
    </citation>
    <scope>NUCLEOTIDE SEQUENCE [LARGE SCALE GENOMIC DNA]</scope>
    <source>
        <strain evidence="3">C459-1</strain>
    </source>
</reference>
<feature type="transmembrane region" description="Helical" evidence="1">
    <location>
        <begin position="12"/>
        <end position="31"/>
    </location>
</feature>
<keyword evidence="1" id="KW-1133">Transmembrane helix</keyword>
<name>A0ABS1R5G1_9SPHI</name>
<comment type="caution">
    <text evidence="2">The sequence shown here is derived from an EMBL/GenBank/DDBJ whole genome shotgun (WGS) entry which is preliminary data.</text>
</comment>
<gene>
    <name evidence="2" type="ORF">JKG61_14425</name>
</gene>
<evidence type="ECO:0000256" key="1">
    <source>
        <dbReference type="SAM" id="Phobius"/>
    </source>
</evidence>
<accession>A0ABS1R5G1</accession>
<dbReference type="RefSeq" id="WP_202103665.1">
    <property type="nucleotide sequence ID" value="NZ_JAERTY010000008.1"/>
</dbReference>
<keyword evidence="1" id="KW-0472">Membrane</keyword>
<protein>
    <recommendedName>
        <fullName evidence="4">WG repeat protein</fullName>
    </recommendedName>
</protein>
<evidence type="ECO:0000313" key="3">
    <source>
        <dbReference type="Proteomes" id="UP000625283"/>
    </source>
</evidence>